<dbReference type="SUPFAM" id="SSF103481">
    <property type="entry name" value="Multidrug resistance efflux transporter EmrE"/>
    <property type="match status" value="1"/>
</dbReference>
<dbReference type="InterPro" id="IPR039632">
    <property type="entry name" value="TMEM42"/>
</dbReference>
<evidence type="ECO:0000313" key="5">
    <source>
        <dbReference type="Proteomes" id="UP000694568"/>
    </source>
</evidence>
<evidence type="ECO:0000259" key="3">
    <source>
        <dbReference type="PROSITE" id="PS50866"/>
    </source>
</evidence>
<keyword evidence="1" id="KW-0472">Membrane</keyword>
<dbReference type="Proteomes" id="UP000694568">
    <property type="component" value="Unplaced"/>
</dbReference>
<dbReference type="PROSITE" id="PS50866">
    <property type="entry name" value="GOLD"/>
    <property type="match status" value="1"/>
</dbReference>
<dbReference type="AlphaFoldDB" id="A0A8D0AXA2"/>
<evidence type="ECO:0000256" key="1">
    <source>
        <dbReference type="SAM" id="Phobius"/>
    </source>
</evidence>
<name>A0A8D0AXA2_SANLU</name>
<dbReference type="GeneTree" id="ENSGT00550000074954"/>
<feature type="signal peptide" evidence="2">
    <location>
        <begin position="1"/>
        <end position="22"/>
    </location>
</feature>
<feature type="chain" id="PRO_5034739252" evidence="2">
    <location>
        <begin position="23"/>
        <end position="331"/>
    </location>
</feature>
<dbReference type="PANTHER" id="PTHR31965:SF1">
    <property type="entry name" value="TRANSMEMBRANE PROTEIN 42"/>
    <property type="match status" value="1"/>
</dbReference>
<feature type="transmembrane region" description="Helical" evidence="1">
    <location>
        <begin position="298"/>
        <end position="318"/>
    </location>
</feature>
<dbReference type="PANTHER" id="PTHR31965">
    <property type="entry name" value="TRANSMEMBRANE PROTEIN 42"/>
    <property type="match status" value="1"/>
</dbReference>
<dbReference type="Pfam" id="PF01105">
    <property type="entry name" value="EMP24_GP25L"/>
    <property type="match status" value="1"/>
</dbReference>
<evidence type="ECO:0000313" key="4">
    <source>
        <dbReference type="Ensembl" id="ENSSLUP00000058753.1"/>
    </source>
</evidence>
<dbReference type="SMART" id="SM01190">
    <property type="entry name" value="EMP24_GP25L"/>
    <property type="match status" value="1"/>
</dbReference>
<reference evidence="4" key="1">
    <citation type="submission" date="2025-08" db="UniProtKB">
        <authorList>
            <consortium name="Ensembl"/>
        </authorList>
    </citation>
    <scope>IDENTIFICATION</scope>
</reference>
<keyword evidence="2" id="KW-0732">Signal</keyword>
<proteinExistence type="predicted"/>
<keyword evidence="5" id="KW-1185">Reference proteome</keyword>
<keyword evidence="1" id="KW-0812">Transmembrane</keyword>
<accession>A0A8D0AXA2</accession>
<sequence length="331" mass="37210">MSNMILGSLYALLAGFLGAVASLSAKLSLGADYLREKCDSGLSGWTEPWTEPGTACDWLHIPLRLLCGSLLFTCNAVMWTFFSKALRHCSSSARATVTTTASNFISSAVLGTVMFGESHAVLWWVGISLTLSGLLLLHGSTPQTLQQEEGKKDKKCLREEIHKDVLVTGEYEITEQANTKTNLKITDSSSHTLYSKEDATKGKFAFTTEDYDMFEVCFESKSPMGTGRVPDQLVNLDMKHGVEAKNYEEIAKVEKLKPLEVELRRLEDLSESIVNDFAYMKKREEEMRDTNESTNTRVLYFSIFSMCCLIGLATWQVFYLRRFFKAKKLIE</sequence>
<dbReference type="InterPro" id="IPR037185">
    <property type="entry name" value="EmrE-like"/>
</dbReference>
<organism evidence="4 5">
    <name type="scientific">Sander lucioperca</name>
    <name type="common">Pike-perch</name>
    <name type="synonym">Perca lucioperca</name>
    <dbReference type="NCBI Taxonomy" id="283035"/>
    <lineage>
        <taxon>Eukaryota</taxon>
        <taxon>Metazoa</taxon>
        <taxon>Chordata</taxon>
        <taxon>Craniata</taxon>
        <taxon>Vertebrata</taxon>
        <taxon>Euteleostomi</taxon>
        <taxon>Actinopterygii</taxon>
        <taxon>Neopterygii</taxon>
        <taxon>Teleostei</taxon>
        <taxon>Neoteleostei</taxon>
        <taxon>Acanthomorphata</taxon>
        <taxon>Eupercaria</taxon>
        <taxon>Perciformes</taxon>
        <taxon>Percoidei</taxon>
        <taxon>Percidae</taxon>
        <taxon>Luciopercinae</taxon>
        <taxon>Sander</taxon>
    </lineage>
</organism>
<feature type="transmembrane region" description="Helical" evidence="1">
    <location>
        <begin position="121"/>
        <end position="137"/>
    </location>
</feature>
<dbReference type="Ensembl" id="ENSSLUT00000060438.1">
    <property type="protein sequence ID" value="ENSSLUP00000058753.1"/>
    <property type="gene ID" value="ENSSLUG00000025188.1"/>
</dbReference>
<protein>
    <submittedName>
        <fullName evidence="4">Transmembrane p24 trafficking protein 10</fullName>
    </submittedName>
</protein>
<feature type="domain" description="GOLD" evidence="3">
    <location>
        <begin position="154"/>
        <end position="305"/>
    </location>
</feature>
<feature type="transmembrane region" description="Helical" evidence="1">
    <location>
        <begin position="61"/>
        <end position="82"/>
    </location>
</feature>
<dbReference type="InterPro" id="IPR009038">
    <property type="entry name" value="GOLD_dom"/>
</dbReference>
<keyword evidence="1" id="KW-1133">Transmembrane helix</keyword>
<feature type="transmembrane region" description="Helical" evidence="1">
    <location>
        <begin position="94"/>
        <end position="115"/>
    </location>
</feature>
<dbReference type="Gene3D" id="1.10.3730.20">
    <property type="match status" value="1"/>
</dbReference>
<evidence type="ECO:0000256" key="2">
    <source>
        <dbReference type="SAM" id="SignalP"/>
    </source>
</evidence>
<reference evidence="4" key="2">
    <citation type="submission" date="2025-09" db="UniProtKB">
        <authorList>
            <consortium name="Ensembl"/>
        </authorList>
    </citation>
    <scope>IDENTIFICATION</scope>
</reference>